<organism evidence="2 3">
    <name type="scientific">Mucilaginibacter panaciglaebae</name>
    <dbReference type="NCBI Taxonomy" id="502331"/>
    <lineage>
        <taxon>Bacteria</taxon>
        <taxon>Pseudomonadati</taxon>
        <taxon>Bacteroidota</taxon>
        <taxon>Sphingobacteriia</taxon>
        <taxon>Sphingobacteriales</taxon>
        <taxon>Sphingobacteriaceae</taxon>
        <taxon>Mucilaginibacter</taxon>
    </lineage>
</organism>
<evidence type="ECO:0000313" key="2">
    <source>
        <dbReference type="EMBL" id="GAA4105347.1"/>
    </source>
</evidence>
<dbReference type="PROSITE" id="PS50213">
    <property type="entry name" value="FAS1"/>
    <property type="match status" value="1"/>
</dbReference>
<evidence type="ECO:0000259" key="1">
    <source>
        <dbReference type="PROSITE" id="PS50213"/>
    </source>
</evidence>
<dbReference type="SUPFAM" id="SSF82153">
    <property type="entry name" value="FAS1 domain"/>
    <property type="match status" value="1"/>
</dbReference>
<dbReference type="Proteomes" id="UP001500841">
    <property type="component" value="Unassembled WGS sequence"/>
</dbReference>
<dbReference type="Pfam" id="PF02469">
    <property type="entry name" value="Fasciclin"/>
    <property type="match status" value="1"/>
</dbReference>
<evidence type="ECO:0000313" key="3">
    <source>
        <dbReference type="Proteomes" id="UP001500841"/>
    </source>
</evidence>
<protein>
    <submittedName>
        <fullName evidence="2">Fasciclin domain-containing protein</fullName>
    </submittedName>
</protein>
<dbReference type="Gene3D" id="2.30.180.10">
    <property type="entry name" value="FAS1 domain"/>
    <property type="match status" value="1"/>
</dbReference>
<proteinExistence type="predicted"/>
<sequence>MHIGEELVSNNLIMRMKTIIRKYIVPIVCSAMLIVTVSSCSKDKYYKDGGLANPNFNGTMLQYLQSKPQFDTIAQIVKLAGMEDVFSKENITFFAPTDEVIRRTIGLVNSTDQYLAFGLNEMLFTLHKDTIKQLSDIPGPIWKKYLMRYMFKGSYYLKDYPQLDFNLRPLYPGGYYYGYNGSDLSNIGVVFYTANTVKYSGYRQLCITSVTDPSNPSYFYGGAAAVASSDIHPTNGVVHTLAVWYPGASDPKSNPNTTGELRMNETMMDQFGMSFDFSDEVILSR</sequence>
<dbReference type="EMBL" id="BAABCV010000017">
    <property type="protein sequence ID" value="GAA4105347.1"/>
    <property type="molecule type" value="Genomic_DNA"/>
</dbReference>
<dbReference type="InterPro" id="IPR036378">
    <property type="entry name" value="FAS1_dom_sf"/>
</dbReference>
<gene>
    <name evidence="2" type="ORF">GCM10022392_33990</name>
</gene>
<keyword evidence="3" id="KW-1185">Reference proteome</keyword>
<comment type="caution">
    <text evidence="2">The sequence shown here is derived from an EMBL/GenBank/DDBJ whole genome shotgun (WGS) entry which is preliminary data.</text>
</comment>
<feature type="domain" description="FAS1" evidence="1">
    <location>
        <begin position="57"/>
        <end position="245"/>
    </location>
</feature>
<accession>A0ABP7X5Y7</accession>
<dbReference type="InterPro" id="IPR000782">
    <property type="entry name" value="FAS1_domain"/>
</dbReference>
<reference evidence="3" key="1">
    <citation type="journal article" date="2019" name="Int. J. Syst. Evol. Microbiol.">
        <title>The Global Catalogue of Microorganisms (GCM) 10K type strain sequencing project: providing services to taxonomists for standard genome sequencing and annotation.</title>
        <authorList>
            <consortium name="The Broad Institute Genomics Platform"/>
            <consortium name="The Broad Institute Genome Sequencing Center for Infectious Disease"/>
            <person name="Wu L."/>
            <person name="Ma J."/>
        </authorList>
    </citation>
    <scope>NUCLEOTIDE SEQUENCE [LARGE SCALE GENOMIC DNA]</scope>
    <source>
        <strain evidence="3">JCM 17085</strain>
    </source>
</reference>
<name>A0ABP7X5Y7_9SPHI</name>